<dbReference type="Proteomes" id="UP000320421">
    <property type="component" value="Chromosome"/>
</dbReference>
<feature type="transmembrane region" description="Helical" evidence="1">
    <location>
        <begin position="136"/>
        <end position="155"/>
    </location>
</feature>
<dbReference type="RefSeq" id="WP_145180820.1">
    <property type="nucleotide sequence ID" value="NZ_CP036266.1"/>
</dbReference>
<dbReference type="OrthoDB" id="263577at2"/>
<sequence length="268" mass="29335">MIDELLFYLPGTADNLLFLTLAVLILLMLTGVYGYLNLTTHQAPETARRWGWPLLSIGALLILLYWFGAPFSFKTEGNAESLLALFSPIPVGTLVIVSGAAAVLASRMRWALGAASVSLLSSGLLFLQAHMPPLMILSWLTLGGLILLLCYHNCIDEESSETVSAEQDEEGAFREPLLACLACGFLLCVCLWVVQRDWGPGAEVTPVPKSEWTGLSLPELLPRLFSQHWPTLLLLLCFVLLVFEGMTWLVFSPRASRVSQTEEPGGNA</sequence>
<evidence type="ECO:0000313" key="3">
    <source>
        <dbReference type="Proteomes" id="UP000320421"/>
    </source>
</evidence>
<accession>A0A517PHR6</accession>
<feature type="transmembrane region" description="Helical" evidence="1">
    <location>
        <begin position="229"/>
        <end position="251"/>
    </location>
</feature>
<keyword evidence="1" id="KW-1133">Transmembrane helix</keyword>
<proteinExistence type="predicted"/>
<dbReference type="AlphaFoldDB" id="A0A517PHR6"/>
<name>A0A517PHR6_9PLAN</name>
<dbReference type="EMBL" id="CP036266">
    <property type="protein sequence ID" value="QDT18923.1"/>
    <property type="molecule type" value="Genomic_DNA"/>
</dbReference>
<evidence type="ECO:0000313" key="2">
    <source>
        <dbReference type="EMBL" id="QDT18923.1"/>
    </source>
</evidence>
<gene>
    <name evidence="2" type="ORF">HG66A1_06860</name>
</gene>
<feature type="transmembrane region" description="Helical" evidence="1">
    <location>
        <begin position="16"/>
        <end position="38"/>
    </location>
</feature>
<feature type="transmembrane region" description="Helical" evidence="1">
    <location>
        <begin position="176"/>
        <end position="194"/>
    </location>
</feature>
<feature type="transmembrane region" description="Helical" evidence="1">
    <location>
        <begin position="81"/>
        <end position="103"/>
    </location>
</feature>
<keyword evidence="1" id="KW-0472">Membrane</keyword>
<feature type="transmembrane region" description="Helical" evidence="1">
    <location>
        <begin position="110"/>
        <end position="130"/>
    </location>
</feature>
<organism evidence="2 3">
    <name type="scientific">Gimesia chilikensis</name>
    <dbReference type="NCBI Taxonomy" id="2605989"/>
    <lineage>
        <taxon>Bacteria</taxon>
        <taxon>Pseudomonadati</taxon>
        <taxon>Planctomycetota</taxon>
        <taxon>Planctomycetia</taxon>
        <taxon>Planctomycetales</taxon>
        <taxon>Planctomycetaceae</taxon>
        <taxon>Gimesia</taxon>
    </lineage>
</organism>
<keyword evidence="3" id="KW-1185">Reference proteome</keyword>
<feature type="transmembrane region" description="Helical" evidence="1">
    <location>
        <begin position="50"/>
        <end position="69"/>
    </location>
</feature>
<reference evidence="2 3" key="1">
    <citation type="submission" date="2019-02" db="EMBL/GenBank/DDBJ databases">
        <title>Deep-cultivation of Planctomycetes and their phenomic and genomic characterization uncovers novel biology.</title>
        <authorList>
            <person name="Wiegand S."/>
            <person name="Jogler M."/>
            <person name="Boedeker C."/>
            <person name="Pinto D."/>
            <person name="Vollmers J."/>
            <person name="Rivas-Marin E."/>
            <person name="Kohn T."/>
            <person name="Peeters S.H."/>
            <person name="Heuer A."/>
            <person name="Rast P."/>
            <person name="Oberbeckmann S."/>
            <person name="Bunk B."/>
            <person name="Jeske O."/>
            <person name="Meyerdierks A."/>
            <person name="Storesund J.E."/>
            <person name="Kallscheuer N."/>
            <person name="Luecker S."/>
            <person name="Lage O.M."/>
            <person name="Pohl T."/>
            <person name="Merkel B.J."/>
            <person name="Hornburger P."/>
            <person name="Mueller R.-W."/>
            <person name="Bruemmer F."/>
            <person name="Labrenz M."/>
            <person name="Spormann A.M."/>
            <person name="Op den Camp H."/>
            <person name="Overmann J."/>
            <person name="Amann R."/>
            <person name="Jetten M.S.M."/>
            <person name="Mascher T."/>
            <person name="Medema M.H."/>
            <person name="Devos D.P."/>
            <person name="Kaster A.-K."/>
            <person name="Ovreas L."/>
            <person name="Rohde M."/>
            <person name="Galperin M.Y."/>
            <person name="Jogler C."/>
        </authorList>
    </citation>
    <scope>NUCLEOTIDE SEQUENCE [LARGE SCALE GENOMIC DNA]</scope>
    <source>
        <strain evidence="2 3">HG66A1</strain>
    </source>
</reference>
<keyword evidence="1" id="KW-0812">Transmembrane</keyword>
<evidence type="ECO:0000256" key="1">
    <source>
        <dbReference type="SAM" id="Phobius"/>
    </source>
</evidence>
<protein>
    <submittedName>
        <fullName evidence="2">Uncharacterized protein</fullName>
    </submittedName>
</protein>